<dbReference type="GO" id="GO:0000127">
    <property type="term" value="C:transcription factor TFIIIC complex"/>
    <property type="evidence" value="ECO:0007669"/>
    <property type="project" value="TreeGrafter"/>
</dbReference>
<proteinExistence type="predicted"/>
<feature type="region of interest" description="Disordered" evidence="1">
    <location>
        <begin position="87"/>
        <end position="114"/>
    </location>
</feature>
<feature type="compositionally biased region" description="Polar residues" evidence="1">
    <location>
        <begin position="18"/>
        <end position="33"/>
    </location>
</feature>
<evidence type="ECO:0000313" key="3">
    <source>
        <dbReference type="Proteomes" id="UP001152798"/>
    </source>
</evidence>
<dbReference type="Proteomes" id="UP001152798">
    <property type="component" value="Chromosome 5"/>
</dbReference>
<reference evidence="2" key="1">
    <citation type="submission" date="2022-01" db="EMBL/GenBank/DDBJ databases">
        <authorList>
            <person name="King R."/>
        </authorList>
    </citation>
    <scope>NUCLEOTIDE SEQUENCE</scope>
</reference>
<organism evidence="2 3">
    <name type="scientific">Nezara viridula</name>
    <name type="common">Southern green stink bug</name>
    <name type="synonym">Cimex viridulus</name>
    <dbReference type="NCBI Taxonomy" id="85310"/>
    <lineage>
        <taxon>Eukaryota</taxon>
        <taxon>Metazoa</taxon>
        <taxon>Ecdysozoa</taxon>
        <taxon>Arthropoda</taxon>
        <taxon>Hexapoda</taxon>
        <taxon>Insecta</taxon>
        <taxon>Pterygota</taxon>
        <taxon>Neoptera</taxon>
        <taxon>Paraneoptera</taxon>
        <taxon>Hemiptera</taxon>
        <taxon>Heteroptera</taxon>
        <taxon>Panheteroptera</taxon>
        <taxon>Pentatomomorpha</taxon>
        <taxon>Pentatomoidea</taxon>
        <taxon>Pentatomidae</taxon>
        <taxon>Pentatominae</taxon>
        <taxon>Nezara</taxon>
    </lineage>
</organism>
<keyword evidence="3" id="KW-1185">Reference proteome</keyword>
<dbReference type="EMBL" id="OV725081">
    <property type="protein sequence ID" value="CAH1401934.1"/>
    <property type="molecule type" value="Genomic_DNA"/>
</dbReference>
<dbReference type="Gene3D" id="1.25.40.10">
    <property type="entry name" value="Tetratricopeptide repeat domain"/>
    <property type="match status" value="2"/>
</dbReference>
<name>A0A9P0MR53_NEZVI</name>
<dbReference type="PANTHER" id="PTHR23082:SF0">
    <property type="entry name" value="GENERAL TRANSCRIPTION FACTOR 3C POLYPEPTIDE 3"/>
    <property type="match status" value="1"/>
</dbReference>
<feature type="region of interest" description="Disordered" evidence="1">
    <location>
        <begin position="538"/>
        <end position="561"/>
    </location>
</feature>
<sequence length="825" mass="94360">MDKDENIEEFQSILDISKPSTSSEPTLTVKPSETDGASSYYFSSTQNEQILVNKFLDGEMNFAEYIENVGIEENVDEVDVGSNEAQEAVADTTNKVEKSSLPSRSKKPQKLPPALKGLMGEANLRFARGDKETAVKICLEIIRQVPTAPEPFLTLAGIYDEMGDQEKFLQMSLVAAHLSSSDPFEWIHLAELSEKLGHVRQAVTCYSKAINLDIFNMDLHKRRATLLEKLGDKKTAVRGYLRLLSALKPEQGELILVTSKFIAELCHKESDFVKASGALDVAIEKCPNLINLEFINLQLELLIQLKQFQRCLDLMVRFCSLSVVMNDVGEVLDCTIPLDSPIDILAKLIIVLIHLRSILFAEQFLNRIADLNPAEVGDLYLDIIDAFVEQHYNEKADKLLSVLVHCAEYSLPAVWLKYAENLKVLSRLEESVKAFYVVLEQAPQHTEARMTLSSLLVQLGRNDEAIVVLTQNEEYDYLDVGLFYERCLLLKHDKNRSDELIMVSQVFFSRHSTYIRNKDELSCISIIQRYDKKRNAVKQVRKTRKEPEEDIDNPSFKKENHGPSVEEEWELFKYVCNMCIETKRYNAFQRLTFTAQLSTIFHVYKYEIDLLSVLAAYFNKDSFNGYNIIRTLVAKEPDNVRLWHLFNLIITKSDDSRHHRFIMRQLARNCDHPALGLLHGNNCLVSGTYKYAMHEYSSAQVKNPTALGALLLGLTYLQMAAQKFTSKKHHLVVQALGLLTQYRDLRGHEGLQEVHYNLGRGFHHLGLLTQAIFHYKKVLELKEGLVMKDPIFDLSREAAFNLHLIYCQSESYELAKMYLEKYITI</sequence>
<dbReference type="GO" id="GO:0006383">
    <property type="term" value="P:transcription by RNA polymerase III"/>
    <property type="evidence" value="ECO:0007669"/>
    <property type="project" value="InterPro"/>
</dbReference>
<evidence type="ECO:0000256" key="1">
    <source>
        <dbReference type="SAM" id="MobiDB-lite"/>
    </source>
</evidence>
<accession>A0A9P0MR53</accession>
<dbReference type="InterPro" id="IPR019734">
    <property type="entry name" value="TPR_rpt"/>
</dbReference>
<evidence type="ECO:0008006" key="4">
    <source>
        <dbReference type="Google" id="ProtNLM"/>
    </source>
</evidence>
<dbReference type="InterPro" id="IPR039340">
    <property type="entry name" value="Tfc4/TFIIIC-102/Sfc4"/>
</dbReference>
<gene>
    <name evidence="2" type="ORF">NEZAVI_LOCUS10869</name>
</gene>
<dbReference type="InterPro" id="IPR011990">
    <property type="entry name" value="TPR-like_helical_dom_sf"/>
</dbReference>
<dbReference type="SUPFAM" id="SSF48452">
    <property type="entry name" value="TPR-like"/>
    <property type="match status" value="2"/>
</dbReference>
<dbReference type="OrthoDB" id="151490at2759"/>
<evidence type="ECO:0000313" key="2">
    <source>
        <dbReference type="EMBL" id="CAH1401934.1"/>
    </source>
</evidence>
<dbReference type="PANTHER" id="PTHR23082">
    <property type="entry name" value="TRANSCRIPTION INITIATION FACTOR IIIC TFIIIC , POLYPEPTIDE 3-RELATED"/>
    <property type="match status" value="1"/>
</dbReference>
<dbReference type="AlphaFoldDB" id="A0A9P0MR53"/>
<dbReference type="SMART" id="SM00028">
    <property type="entry name" value="TPR"/>
    <property type="match status" value="5"/>
</dbReference>
<feature type="region of interest" description="Disordered" evidence="1">
    <location>
        <begin position="13"/>
        <end position="33"/>
    </location>
</feature>
<protein>
    <recommendedName>
        <fullName evidence="4">General transcription factor 3C polypeptide 3</fullName>
    </recommendedName>
</protein>